<protein>
    <submittedName>
        <fullName evidence="1">Uncharacterized protein</fullName>
    </submittedName>
</protein>
<proteinExistence type="predicted"/>
<reference evidence="1 2" key="1">
    <citation type="submission" date="2024-03" db="EMBL/GenBank/DDBJ databases">
        <title>Human intestinal bacterial collection.</title>
        <authorList>
            <person name="Pauvert C."/>
            <person name="Hitch T.C.A."/>
            <person name="Clavel T."/>
        </authorList>
    </citation>
    <scope>NUCLEOTIDE SEQUENCE [LARGE SCALE GENOMIC DNA]</scope>
    <source>
        <strain evidence="1 2">CLA-JM-H16</strain>
    </source>
</reference>
<sequence>MYYNGEYYTDDDIEGMAESIGMAAEDCIWHCADGHILRSEEIASWSNEMIIEMFTIIYLS</sequence>
<evidence type="ECO:0000313" key="2">
    <source>
        <dbReference type="Proteomes" id="UP001473063"/>
    </source>
</evidence>
<gene>
    <name evidence="1" type="ORF">WMO28_14455</name>
</gene>
<organism evidence="1 2">
    <name type="scientific">Blautia aquisgranensis</name>
    <dbReference type="NCBI Taxonomy" id="3133153"/>
    <lineage>
        <taxon>Bacteria</taxon>
        <taxon>Bacillati</taxon>
        <taxon>Bacillota</taxon>
        <taxon>Clostridia</taxon>
        <taxon>Lachnospirales</taxon>
        <taxon>Lachnospiraceae</taxon>
        <taxon>Blautia</taxon>
    </lineage>
</organism>
<dbReference type="Proteomes" id="UP001473063">
    <property type="component" value="Unassembled WGS sequence"/>
</dbReference>
<comment type="caution">
    <text evidence="1">The sequence shown here is derived from an EMBL/GenBank/DDBJ whole genome shotgun (WGS) entry which is preliminary data.</text>
</comment>
<evidence type="ECO:0000313" key="1">
    <source>
        <dbReference type="EMBL" id="MEQ2372107.1"/>
    </source>
</evidence>
<dbReference type="EMBL" id="JBBMEJ010000021">
    <property type="protein sequence ID" value="MEQ2372107.1"/>
    <property type="molecule type" value="Genomic_DNA"/>
</dbReference>
<name>A0ABV1BHL7_9FIRM</name>
<dbReference type="RefSeq" id="WP_349057446.1">
    <property type="nucleotide sequence ID" value="NZ_JBBMEJ010000021.1"/>
</dbReference>
<accession>A0ABV1BHL7</accession>
<keyword evidence="2" id="KW-1185">Reference proteome</keyword>